<dbReference type="PANTHER" id="PTHR10165">
    <property type="entry name" value="LIPID PHOSPHATE PHOSPHATASE"/>
    <property type="match status" value="1"/>
</dbReference>
<name>A0A1E5RX72_9ASCO</name>
<feature type="transmembrane region" description="Helical" evidence="7">
    <location>
        <begin position="218"/>
        <end position="236"/>
    </location>
</feature>
<dbReference type="GO" id="GO:0008195">
    <property type="term" value="F:phosphatidate phosphatase activity"/>
    <property type="evidence" value="ECO:0007669"/>
    <property type="project" value="TreeGrafter"/>
</dbReference>
<dbReference type="SUPFAM" id="SSF48317">
    <property type="entry name" value="Acid phosphatase/Vanadium-dependent haloperoxidase"/>
    <property type="match status" value="1"/>
</dbReference>
<accession>A0A1E5RX72</accession>
<keyword evidence="4 7" id="KW-1133">Transmembrane helix</keyword>
<dbReference type="AlphaFoldDB" id="A0A1E5RX72"/>
<comment type="caution">
    <text evidence="9">The sequence shown here is derived from an EMBL/GenBank/DDBJ whole genome shotgun (WGS) entry which is preliminary data.</text>
</comment>
<protein>
    <submittedName>
        <fullName evidence="9">Putative diacylglycerol pyrophosphate phosphatase 1</fullName>
    </submittedName>
</protein>
<evidence type="ECO:0000259" key="8">
    <source>
        <dbReference type="SMART" id="SM00014"/>
    </source>
</evidence>
<evidence type="ECO:0000313" key="10">
    <source>
        <dbReference type="Proteomes" id="UP000095605"/>
    </source>
</evidence>
<comment type="similarity">
    <text evidence="2">Belongs to the PA-phosphatase related phosphoesterase family.</text>
</comment>
<keyword evidence="5 7" id="KW-0472">Membrane</keyword>
<evidence type="ECO:0000256" key="3">
    <source>
        <dbReference type="ARBA" id="ARBA00022692"/>
    </source>
</evidence>
<organism evidence="9 10">
    <name type="scientific">Hanseniaspora opuntiae</name>
    <dbReference type="NCBI Taxonomy" id="211096"/>
    <lineage>
        <taxon>Eukaryota</taxon>
        <taxon>Fungi</taxon>
        <taxon>Dikarya</taxon>
        <taxon>Ascomycota</taxon>
        <taxon>Saccharomycotina</taxon>
        <taxon>Saccharomycetes</taxon>
        <taxon>Saccharomycodales</taxon>
        <taxon>Saccharomycodaceae</taxon>
        <taxon>Hanseniaspora</taxon>
    </lineage>
</organism>
<dbReference type="GO" id="GO:0006644">
    <property type="term" value="P:phospholipid metabolic process"/>
    <property type="evidence" value="ECO:0007669"/>
    <property type="project" value="InterPro"/>
</dbReference>
<evidence type="ECO:0000256" key="5">
    <source>
        <dbReference type="ARBA" id="ARBA00023136"/>
    </source>
</evidence>
<evidence type="ECO:0000256" key="2">
    <source>
        <dbReference type="ARBA" id="ARBA00008816"/>
    </source>
</evidence>
<evidence type="ECO:0000256" key="6">
    <source>
        <dbReference type="SAM" id="MobiDB-lite"/>
    </source>
</evidence>
<comment type="subcellular location">
    <subcellularLocation>
        <location evidence="1">Membrane</location>
        <topology evidence="1">Multi-pass membrane protein</topology>
    </subcellularLocation>
</comment>
<dbReference type="Proteomes" id="UP000095605">
    <property type="component" value="Unassembled WGS sequence"/>
</dbReference>
<dbReference type="PANTHER" id="PTHR10165:SF192">
    <property type="entry name" value="PHOSPHATIDIC ACID PHOSPHATASE TYPE 2_HALOPEROXIDASE DOMAIN-CONTAINING PROTEIN"/>
    <property type="match status" value="1"/>
</dbReference>
<feature type="compositionally biased region" description="Basic and acidic residues" evidence="6">
    <location>
        <begin position="325"/>
        <end position="340"/>
    </location>
</feature>
<evidence type="ECO:0000313" key="9">
    <source>
        <dbReference type="EMBL" id="OEJ91345.1"/>
    </source>
</evidence>
<dbReference type="InterPro" id="IPR043216">
    <property type="entry name" value="PAP-like"/>
</dbReference>
<keyword evidence="10" id="KW-1185">Reference proteome</keyword>
<evidence type="ECO:0000256" key="7">
    <source>
        <dbReference type="SAM" id="Phobius"/>
    </source>
</evidence>
<dbReference type="Gene3D" id="1.20.144.10">
    <property type="entry name" value="Phosphatidic acid phosphatase type 2/haloperoxidase"/>
    <property type="match status" value="1"/>
</dbReference>
<dbReference type="OrthoDB" id="8907274at2759"/>
<feature type="domain" description="Phosphatidic acid phosphatase type 2/haloperoxidase" evidence="8">
    <location>
        <begin position="117"/>
        <end position="263"/>
    </location>
</feature>
<proteinExistence type="inferred from homology"/>
<feature type="region of interest" description="Disordered" evidence="6">
    <location>
        <begin position="317"/>
        <end position="340"/>
    </location>
</feature>
<keyword evidence="3 7" id="KW-0812">Transmembrane</keyword>
<dbReference type="InterPro" id="IPR000326">
    <property type="entry name" value="PAP2/HPO"/>
</dbReference>
<dbReference type="SMART" id="SM00014">
    <property type="entry name" value="acidPPc"/>
    <property type="match status" value="1"/>
</dbReference>
<sequence>MKLLVETLFPNDMYIDVSGFSVSVPTSITYIFEWIFHIFFITVCTLWRRFSQPRIQDFSLNDPQISKRHYPNNQTAFPIIALFLSSIALPFGLSITTTYFNKQVYSKKQLYWNIHVNCLSTLTANSLQVFVVSILKNLVGKPRPDFISRCSPDYNLQLPTPSRTADVSICRNNARGRVLQVGFQSFPSGHAAVVSTNFMMLFVLLAKNLKVFKSRDSISGFVYGIPIFMILLVNSTSISDHRHFMSDVIAGDVIGLASSFASLGLYYKNPLLLNETSYLKPYGPRRFFLNRVSQQSASSKLNNGDIGEFVFDEDIDDNANQNKANSDETKDNHYNSDREQPVASLKLSSFLRNGKE</sequence>
<dbReference type="GO" id="GO:0046839">
    <property type="term" value="P:phospholipid dephosphorylation"/>
    <property type="evidence" value="ECO:0007669"/>
    <property type="project" value="TreeGrafter"/>
</dbReference>
<feature type="transmembrane region" description="Helical" evidence="7">
    <location>
        <begin position="188"/>
        <end position="206"/>
    </location>
</feature>
<dbReference type="GO" id="GO:0016020">
    <property type="term" value="C:membrane"/>
    <property type="evidence" value="ECO:0007669"/>
    <property type="project" value="UniProtKB-SubCell"/>
</dbReference>
<feature type="transmembrane region" description="Helical" evidence="7">
    <location>
        <begin position="248"/>
        <end position="267"/>
    </location>
</feature>
<feature type="transmembrane region" description="Helical" evidence="7">
    <location>
        <begin position="28"/>
        <end position="47"/>
    </location>
</feature>
<dbReference type="EMBL" id="LPNL01000002">
    <property type="protein sequence ID" value="OEJ91345.1"/>
    <property type="molecule type" value="Genomic_DNA"/>
</dbReference>
<dbReference type="Pfam" id="PF01569">
    <property type="entry name" value="PAP2"/>
    <property type="match status" value="1"/>
</dbReference>
<evidence type="ECO:0000256" key="1">
    <source>
        <dbReference type="ARBA" id="ARBA00004141"/>
    </source>
</evidence>
<dbReference type="InterPro" id="IPR036938">
    <property type="entry name" value="PAP2/HPO_sf"/>
</dbReference>
<reference evidence="10" key="1">
    <citation type="journal article" date="2016" name="Genome Announc.">
        <title>Genome sequences of three species of Hanseniaspora isolated from spontaneous wine fermentations.</title>
        <authorList>
            <person name="Sternes P.R."/>
            <person name="Lee D."/>
            <person name="Kutyna D.R."/>
            <person name="Borneman A.R."/>
        </authorList>
    </citation>
    <scope>NUCLEOTIDE SEQUENCE [LARGE SCALE GENOMIC DNA]</scope>
    <source>
        <strain evidence="10">AWRI3578</strain>
    </source>
</reference>
<gene>
    <name evidence="9" type="ORF">AWRI3578_g681</name>
</gene>
<evidence type="ECO:0000256" key="4">
    <source>
        <dbReference type="ARBA" id="ARBA00022989"/>
    </source>
</evidence>
<feature type="transmembrane region" description="Helical" evidence="7">
    <location>
        <begin position="76"/>
        <end position="100"/>
    </location>
</feature>